<dbReference type="AlphaFoldDB" id="A0A6P8ID20"/>
<name>A0A6P8ID20_ACTTE</name>
<dbReference type="GeneID" id="116298751"/>
<evidence type="ECO:0000259" key="1">
    <source>
        <dbReference type="Pfam" id="PF02317"/>
    </source>
</evidence>
<dbReference type="InterPro" id="IPR008927">
    <property type="entry name" value="6-PGluconate_DH-like_C_sf"/>
</dbReference>
<gene>
    <name evidence="3" type="primary">LOC116298751</name>
</gene>
<dbReference type="GO" id="GO:0016491">
    <property type="term" value="F:oxidoreductase activity"/>
    <property type="evidence" value="ECO:0007669"/>
    <property type="project" value="InterPro"/>
</dbReference>
<dbReference type="RefSeq" id="XP_031563155.1">
    <property type="nucleotide sequence ID" value="XM_031707295.1"/>
</dbReference>
<organism evidence="2 3">
    <name type="scientific">Actinia tenebrosa</name>
    <name type="common">Australian red waratah sea anemone</name>
    <dbReference type="NCBI Taxonomy" id="6105"/>
    <lineage>
        <taxon>Eukaryota</taxon>
        <taxon>Metazoa</taxon>
        <taxon>Cnidaria</taxon>
        <taxon>Anthozoa</taxon>
        <taxon>Hexacorallia</taxon>
        <taxon>Actiniaria</taxon>
        <taxon>Actiniidae</taxon>
        <taxon>Actinia</taxon>
    </lineage>
</organism>
<dbReference type="InterPro" id="IPR003421">
    <property type="entry name" value="Opine_DH"/>
</dbReference>
<evidence type="ECO:0000313" key="3">
    <source>
        <dbReference type="RefSeq" id="XP_031563155.1"/>
    </source>
</evidence>
<accession>A0A6P8ID20</accession>
<evidence type="ECO:0000313" key="2">
    <source>
        <dbReference type="Proteomes" id="UP000515163"/>
    </source>
</evidence>
<dbReference type="SUPFAM" id="SSF48179">
    <property type="entry name" value="6-phosphogluconate dehydrogenase C-terminal domain-like"/>
    <property type="match status" value="1"/>
</dbReference>
<dbReference type="InterPro" id="IPR013328">
    <property type="entry name" value="6PGD_dom2"/>
</dbReference>
<dbReference type="InterPro" id="IPR036291">
    <property type="entry name" value="NAD(P)-bd_dom_sf"/>
</dbReference>
<sequence length="403" mass="44781">MTSSQPTKLVICGGGNGAHAWAGIASSQPDTDVCVLTLFQDEAERWSNFLKEHDFTVNLYSKGECYKKLKTKPRLVTKKPEEVVPGCDVIVFVLPSFVHEQYLEAIKPYIEPGTIIVGLPGRSGLEFQIRGILGDVGGKCTIMNFESLPWATRITEFGKSCEVLGTKATLQGSQRIGSVPPKKVPQATLQKLLGESPALQIKGDLLGLTLVSGGYLHPCILYDRWADWDGKPVDKQPLFYQGISEKAAIWLSTLSDEVVSIGKEIAKQSPGTDMSNVGHLFDWFKRCYVDEVEDMSSLYRAITTNKAYAGLTHPMLQVEEGKWVPNFNYRYMAEDLPYVLIVIRGIAEVVGVETPNIDKLILWAQKIMNKEYLVDGKIQGKDVKETRAPQKYGFTTLKELLGQ</sequence>
<dbReference type="SUPFAM" id="SSF51735">
    <property type="entry name" value="NAD(P)-binding Rossmann-fold domains"/>
    <property type="match status" value="1"/>
</dbReference>
<dbReference type="PANTHER" id="PTHR38015">
    <property type="entry name" value="BLR6086 PROTEIN"/>
    <property type="match status" value="1"/>
</dbReference>
<dbReference type="InterPro" id="IPR051729">
    <property type="entry name" value="Opine/Lysopine_DH"/>
</dbReference>
<feature type="domain" description="Opine dehydrogenase" evidence="1">
    <location>
        <begin position="205"/>
        <end position="368"/>
    </location>
</feature>
<dbReference type="OrthoDB" id="6058913at2759"/>
<proteinExistence type="predicted"/>
<dbReference type="Proteomes" id="UP000515163">
    <property type="component" value="Unplaced"/>
</dbReference>
<protein>
    <submittedName>
        <fullName evidence="3">Tauropine dehydrogenase-like isoform X2</fullName>
    </submittedName>
</protein>
<keyword evidence="2" id="KW-1185">Reference proteome</keyword>
<dbReference type="Pfam" id="PF02317">
    <property type="entry name" value="Octopine_DH"/>
    <property type="match status" value="1"/>
</dbReference>
<dbReference type="Gene3D" id="1.10.1040.10">
    <property type="entry name" value="N-(1-d-carboxylethyl)-l-norvaline Dehydrogenase, domain 2"/>
    <property type="match status" value="1"/>
</dbReference>
<dbReference type="PANTHER" id="PTHR38015:SF1">
    <property type="entry name" value="OPINE DEHYDROGENASE DOMAIN-CONTAINING PROTEIN"/>
    <property type="match status" value="1"/>
</dbReference>
<reference evidence="3" key="1">
    <citation type="submission" date="2025-08" db="UniProtKB">
        <authorList>
            <consortium name="RefSeq"/>
        </authorList>
    </citation>
    <scope>IDENTIFICATION</scope>
    <source>
        <tissue evidence="3">Tentacle</tissue>
    </source>
</reference>
<dbReference type="Gene3D" id="3.40.50.720">
    <property type="entry name" value="NAD(P)-binding Rossmann-like Domain"/>
    <property type="match status" value="1"/>
</dbReference>